<reference evidence="2" key="1">
    <citation type="submission" date="2021-03" db="EMBL/GenBank/DDBJ databases">
        <authorList>
            <person name="Tran Van P."/>
        </authorList>
    </citation>
    <scope>NUCLEOTIDE SEQUENCE</scope>
</reference>
<evidence type="ECO:0000313" key="3">
    <source>
        <dbReference type="Proteomes" id="UP001153148"/>
    </source>
</evidence>
<comment type="caution">
    <text evidence="2">The sequence shown here is derived from an EMBL/GenBank/DDBJ whole genome shotgun (WGS) entry which is preliminary data.</text>
</comment>
<feature type="compositionally biased region" description="Polar residues" evidence="1">
    <location>
        <begin position="183"/>
        <end position="203"/>
    </location>
</feature>
<name>A0ABN7PGF8_TIMPD</name>
<dbReference type="EMBL" id="CAJPIN010040606">
    <property type="protein sequence ID" value="CAG2065184.1"/>
    <property type="molecule type" value="Genomic_DNA"/>
</dbReference>
<feature type="compositionally biased region" description="Polar residues" evidence="1">
    <location>
        <begin position="103"/>
        <end position="128"/>
    </location>
</feature>
<accession>A0ABN7PGF8</accession>
<proteinExistence type="predicted"/>
<dbReference type="Proteomes" id="UP001153148">
    <property type="component" value="Unassembled WGS sequence"/>
</dbReference>
<feature type="compositionally biased region" description="Basic and acidic residues" evidence="1">
    <location>
        <begin position="82"/>
        <end position="96"/>
    </location>
</feature>
<feature type="region of interest" description="Disordered" evidence="1">
    <location>
        <begin position="73"/>
        <end position="203"/>
    </location>
</feature>
<sequence>MHKLTEGELENMKEKIPSPLANEISQQTPAVYVRPKKVNIFTDVSPEGIGSKEDRRQRKRKLNVAELFVSKKRRVGSFDFSPPRDIERVTKLDLGKQGKAVGNASSPNKKESNQSFEDANQKDSSAPSDPTIVESKSESIGRSRRKSGQPVVTENGENKQSEKKSKIISGKARKRSRKLNFDEISTSSSKVSKDTQGYNAIHK</sequence>
<gene>
    <name evidence="2" type="ORF">TPAB3V08_LOCUS12128</name>
</gene>
<feature type="non-terminal residue" evidence="2">
    <location>
        <position position="203"/>
    </location>
</feature>
<keyword evidence="3" id="KW-1185">Reference proteome</keyword>
<protein>
    <submittedName>
        <fullName evidence="2">Uncharacterized protein</fullName>
    </submittedName>
</protein>
<evidence type="ECO:0000313" key="2">
    <source>
        <dbReference type="EMBL" id="CAG2065184.1"/>
    </source>
</evidence>
<feature type="compositionally biased region" description="Basic and acidic residues" evidence="1">
    <location>
        <begin position="1"/>
        <end position="16"/>
    </location>
</feature>
<organism evidence="2 3">
    <name type="scientific">Timema podura</name>
    <name type="common">Walking stick</name>
    <dbReference type="NCBI Taxonomy" id="61482"/>
    <lineage>
        <taxon>Eukaryota</taxon>
        <taxon>Metazoa</taxon>
        <taxon>Ecdysozoa</taxon>
        <taxon>Arthropoda</taxon>
        <taxon>Hexapoda</taxon>
        <taxon>Insecta</taxon>
        <taxon>Pterygota</taxon>
        <taxon>Neoptera</taxon>
        <taxon>Polyneoptera</taxon>
        <taxon>Phasmatodea</taxon>
        <taxon>Timematodea</taxon>
        <taxon>Timematoidea</taxon>
        <taxon>Timematidae</taxon>
        <taxon>Timema</taxon>
    </lineage>
</organism>
<feature type="region of interest" description="Disordered" evidence="1">
    <location>
        <begin position="1"/>
        <end position="22"/>
    </location>
</feature>
<feature type="compositionally biased region" description="Basic and acidic residues" evidence="1">
    <location>
        <begin position="156"/>
        <end position="165"/>
    </location>
</feature>
<evidence type="ECO:0000256" key="1">
    <source>
        <dbReference type="SAM" id="MobiDB-lite"/>
    </source>
</evidence>